<protein>
    <submittedName>
        <fullName evidence="2">Atos-like conserved domain-containing protein</fullName>
    </submittedName>
</protein>
<dbReference type="WBParaSite" id="JU765_v2.g13518.t1">
    <property type="protein sequence ID" value="JU765_v2.g13518.t1"/>
    <property type="gene ID" value="JU765_v2.g13518"/>
</dbReference>
<dbReference type="Proteomes" id="UP000887576">
    <property type="component" value="Unplaced"/>
</dbReference>
<name>A0AC34Q6Q6_9BILA</name>
<accession>A0AC34Q6Q6</accession>
<sequence length="595" mass="68449">MNFGIKIGIEFLLKNKNCKNDLHQIPFEIWNLKRNKTKPNGPENGPNFELLPLFLKQAIRSQLHFSPINSWLAQKGDITDDLVCDFKILTSPKLVNKFINGIIETHTFPLCKFETEQDTGNYEYLEVEVQWIRSKEMPILEMNCCQKSQVEFSVGDETTCDIWNQSDSIQQSSTEDDDGTLSLTSFSSTFSTTPPNEMLIDEKEKIIITEEKHVEMMKELLIDGKKKRIKKRKKHVEMMKELLIDGKKKRIKKRSLTKNEQDDEDEEAFENEKRIDEKTKKLRKSRRCKTTSDSDENNHIFRSRNSKSFCTSSLRNSETILFNPRTRLPVNSSPSPLKRTPMIKNLATKLKEKFTNLDGDSSSSDSEVFTTKNSTIYGSHSSSNALLCNFEESALNGRLDPISCLDGFQLQLAISGSFSVPHTMIPVSTYFFNVSDDNAPSLYLGHCSLKDAFGRKSIHIPKKCIVQATLFNPQGSVVRIFIVKIDCHDIPPKSRTFIRQRTYAKLPDDDNNEHDKRKQHENHLRYLINLRLATNRTGKLYLHTDIRLLFSNKTDLDVMNLIAEYGLENSNNGTKTYELMTNTEMPQKPKYSPIK</sequence>
<organism evidence="1 2">
    <name type="scientific">Panagrolaimus sp. JU765</name>
    <dbReference type="NCBI Taxonomy" id="591449"/>
    <lineage>
        <taxon>Eukaryota</taxon>
        <taxon>Metazoa</taxon>
        <taxon>Ecdysozoa</taxon>
        <taxon>Nematoda</taxon>
        <taxon>Chromadorea</taxon>
        <taxon>Rhabditida</taxon>
        <taxon>Tylenchina</taxon>
        <taxon>Panagrolaimomorpha</taxon>
        <taxon>Panagrolaimoidea</taxon>
        <taxon>Panagrolaimidae</taxon>
        <taxon>Panagrolaimus</taxon>
    </lineage>
</organism>
<evidence type="ECO:0000313" key="2">
    <source>
        <dbReference type="WBParaSite" id="JU765_v2.g13518.t1"/>
    </source>
</evidence>
<proteinExistence type="predicted"/>
<evidence type="ECO:0000313" key="1">
    <source>
        <dbReference type="Proteomes" id="UP000887576"/>
    </source>
</evidence>
<reference evidence="2" key="1">
    <citation type="submission" date="2022-11" db="UniProtKB">
        <authorList>
            <consortium name="WormBaseParasite"/>
        </authorList>
    </citation>
    <scope>IDENTIFICATION</scope>
</reference>